<proteinExistence type="predicted"/>
<organism evidence="1">
    <name type="scientific">viral metagenome</name>
    <dbReference type="NCBI Taxonomy" id="1070528"/>
    <lineage>
        <taxon>unclassified sequences</taxon>
        <taxon>metagenomes</taxon>
        <taxon>organismal metagenomes</taxon>
    </lineage>
</organism>
<dbReference type="EMBL" id="MN739976">
    <property type="protein sequence ID" value="QHT80965.1"/>
    <property type="molecule type" value="Genomic_DNA"/>
</dbReference>
<accession>A0A6C0HLE1</accession>
<sequence length="91" mass="9239">MGDAASAALVGACAGVAFISLAAGYLSELVVPVQLKAAPPPPPPTKEKTLEERVAIIEKKEGIALANTPPAPMVEYVLPALPAPETPRVVG</sequence>
<dbReference type="AlphaFoldDB" id="A0A6C0HLE1"/>
<protein>
    <submittedName>
        <fullName evidence="1">Uncharacterized protein</fullName>
    </submittedName>
</protein>
<evidence type="ECO:0000313" key="1">
    <source>
        <dbReference type="EMBL" id="QHT80965.1"/>
    </source>
</evidence>
<name>A0A6C0HLE1_9ZZZZ</name>
<reference evidence="1" key="1">
    <citation type="journal article" date="2020" name="Nature">
        <title>Giant virus diversity and host interactions through global metagenomics.</title>
        <authorList>
            <person name="Schulz F."/>
            <person name="Roux S."/>
            <person name="Paez-Espino D."/>
            <person name="Jungbluth S."/>
            <person name="Walsh D.A."/>
            <person name="Denef V.J."/>
            <person name="McMahon K.D."/>
            <person name="Konstantinidis K.T."/>
            <person name="Eloe-Fadrosh E.A."/>
            <person name="Kyrpides N.C."/>
            <person name="Woyke T."/>
        </authorList>
    </citation>
    <scope>NUCLEOTIDE SEQUENCE</scope>
    <source>
        <strain evidence="1">GVMAG-M-3300023184-135</strain>
    </source>
</reference>